<evidence type="ECO:0000256" key="1">
    <source>
        <dbReference type="ARBA" id="ARBA00005046"/>
    </source>
</evidence>
<dbReference type="SUPFAM" id="SSF53218">
    <property type="entry name" value="Molybdenum cofactor biosynthesis proteins"/>
    <property type="match status" value="1"/>
</dbReference>
<dbReference type="PROSITE" id="PS01078">
    <property type="entry name" value="MOCF_BIOSYNTHESIS_1"/>
    <property type="match status" value="1"/>
</dbReference>
<dbReference type="Proteomes" id="UP001157069">
    <property type="component" value="Unassembled WGS sequence"/>
</dbReference>
<evidence type="ECO:0000313" key="5">
    <source>
        <dbReference type="Proteomes" id="UP001157069"/>
    </source>
</evidence>
<evidence type="ECO:0000259" key="3">
    <source>
        <dbReference type="Pfam" id="PF00994"/>
    </source>
</evidence>
<proteinExistence type="predicted"/>
<reference evidence="5" key="1">
    <citation type="journal article" date="2019" name="Int. J. Syst. Evol. Microbiol.">
        <title>The Global Catalogue of Microorganisms (GCM) 10K type strain sequencing project: providing services to taxonomists for standard genome sequencing and annotation.</title>
        <authorList>
            <consortium name="The Broad Institute Genomics Platform"/>
            <consortium name="The Broad Institute Genome Sequencing Center for Infectious Disease"/>
            <person name="Wu L."/>
            <person name="Ma J."/>
        </authorList>
    </citation>
    <scope>NUCLEOTIDE SEQUENCE [LARGE SCALE GENOMIC DNA]</scope>
    <source>
        <strain evidence="5">NBRC 108755</strain>
    </source>
</reference>
<organism evidence="4 5">
    <name type="scientific">Homoserinibacter gongjuensis</name>
    <dbReference type="NCBI Taxonomy" id="1162968"/>
    <lineage>
        <taxon>Bacteria</taxon>
        <taxon>Bacillati</taxon>
        <taxon>Actinomycetota</taxon>
        <taxon>Actinomycetes</taxon>
        <taxon>Micrococcales</taxon>
        <taxon>Microbacteriaceae</taxon>
        <taxon>Homoserinibacter</taxon>
    </lineage>
</organism>
<dbReference type="PANTHER" id="PTHR43764">
    <property type="entry name" value="MOLYBDENUM COFACTOR BIOSYNTHESIS"/>
    <property type="match status" value="1"/>
</dbReference>
<evidence type="ECO:0000256" key="2">
    <source>
        <dbReference type="ARBA" id="ARBA00023150"/>
    </source>
</evidence>
<name>A0ABQ6JZD0_9MICO</name>
<keyword evidence="5" id="KW-1185">Reference proteome</keyword>
<feature type="domain" description="MoaB/Mog" evidence="3">
    <location>
        <begin position="3"/>
        <end position="119"/>
    </location>
</feature>
<evidence type="ECO:0000313" key="4">
    <source>
        <dbReference type="EMBL" id="GMA92645.1"/>
    </source>
</evidence>
<comment type="caution">
    <text evidence="4">The sequence shown here is derived from an EMBL/GenBank/DDBJ whole genome shotgun (WGS) entry which is preliminary data.</text>
</comment>
<dbReference type="Gene3D" id="3.40.980.10">
    <property type="entry name" value="MoaB/Mog-like domain"/>
    <property type="match status" value="1"/>
</dbReference>
<dbReference type="InterPro" id="IPR001453">
    <property type="entry name" value="MoaB/Mog_dom"/>
</dbReference>
<dbReference type="PANTHER" id="PTHR43764:SF1">
    <property type="entry name" value="MOLYBDOPTERIN MOLYBDOTRANSFERASE"/>
    <property type="match status" value="1"/>
</dbReference>
<keyword evidence="2" id="KW-0501">Molybdenum cofactor biosynthesis</keyword>
<accession>A0ABQ6JZD0</accession>
<comment type="pathway">
    <text evidence="1">Cofactor biosynthesis; molybdopterin biosynthesis.</text>
</comment>
<dbReference type="Pfam" id="PF00994">
    <property type="entry name" value="MoCF_biosynth"/>
    <property type="match status" value="1"/>
</dbReference>
<dbReference type="EMBL" id="BSVA01000001">
    <property type="protein sequence ID" value="GMA92645.1"/>
    <property type="molecule type" value="Genomic_DNA"/>
</dbReference>
<protein>
    <recommendedName>
        <fullName evidence="3">MoaB/Mog domain-containing protein</fullName>
    </recommendedName>
</protein>
<gene>
    <name evidence="4" type="ORF">GCM10025869_31740</name>
</gene>
<dbReference type="InterPro" id="IPR036425">
    <property type="entry name" value="MoaB/Mog-like_dom_sf"/>
</dbReference>
<sequence length="150" mass="15040">MFRGFDCDAARVVPDGAASVSDALRAALADGARLVITTGGTGVAPRDATPEGTAPILTRTLPGISEELRRLGATEALGGLLSRGVAGIVDPGALSAEGALIVNLPGSPAAVTTGMPLVLALAQHVLDQLGEETTHDRSIRADHGRTVATG</sequence>
<dbReference type="InterPro" id="IPR051920">
    <property type="entry name" value="MPT_Adenylyltrnsfr/MoaC-Rel"/>
</dbReference>
<dbReference type="InterPro" id="IPR008284">
    <property type="entry name" value="MoCF_biosynth_CS"/>
</dbReference>